<name>A0A7W8LG13_9BURK</name>
<dbReference type="AlphaFoldDB" id="A0A7W8LG13"/>
<organism evidence="1 2">
    <name type="scientific">Paraburkholderia youngii</name>
    <dbReference type="NCBI Taxonomy" id="2782701"/>
    <lineage>
        <taxon>Bacteria</taxon>
        <taxon>Pseudomonadati</taxon>
        <taxon>Pseudomonadota</taxon>
        <taxon>Betaproteobacteria</taxon>
        <taxon>Burkholderiales</taxon>
        <taxon>Burkholderiaceae</taxon>
        <taxon>Paraburkholderia</taxon>
    </lineage>
</organism>
<evidence type="ECO:0000313" key="2">
    <source>
        <dbReference type="Proteomes" id="UP000592820"/>
    </source>
</evidence>
<comment type="caution">
    <text evidence="1">The sequence shown here is derived from an EMBL/GenBank/DDBJ whole genome shotgun (WGS) entry which is preliminary data.</text>
</comment>
<protein>
    <submittedName>
        <fullName evidence="1">Uncharacterized protein</fullName>
    </submittedName>
</protein>
<evidence type="ECO:0000313" key="1">
    <source>
        <dbReference type="EMBL" id="MBB5405925.1"/>
    </source>
</evidence>
<dbReference type="EMBL" id="JACHDE010000049">
    <property type="protein sequence ID" value="MBB5405925.1"/>
    <property type="molecule type" value="Genomic_DNA"/>
</dbReference>
<sequence length="46" mass="4950">MMSSDFWPALLIAGFGSIGSIPITRRLPHDAGDEIARPTLSEVVSH</sequence>
<dbReference type="Proteomes" id="UP000592820">
    <property type="component" value="Unassembled WGS sequence"/>
</dbReference>
<reference evidence="1 2" key="1">
    <citation type="submission" date="2020-08" db="EMBL/GenBank/DDBJ databases">
        <title>Genomic Encyclopedia of Type Strains, Phase IV (KMG-V): Genome sequencing to study the core and pangenomes of soil and plant-associated prokaryotes.</title>
        <authorList>
            <person name="Whitman W."/>
        </authorList>
    </citation>
    <scope>NUCLEOTIDE SEQUENCE [LARGE SCALE GENOMIC DNA]</scope>
    <source>
        <strain evidence="1 2">JPY162</strain>
    </source>
</reference>
<proteinExistence type="predicted"/>
<gene>
    <name evidence="1" type="ORF">HDG41_008024</name>
</gene>
<accession>A0A7W8LG13</accession>